<dbReference type="InterPro" id="IPR000192">
    <property type="entry name" value="Aminotrans_V_dom"/>
</dbReference>
<comment type="similarity">
    <text evidence="2 6">Belongs to the class-V pyridoxal-phosphate-dependent aminotransferase family.</text>
</comment>
<dbReference type="InterPro" id="IPR020578">
    <property type="entry name" value="Aminotrans_V_PyrdxlP_BS"/>
</dbReference>
<feature type="binding site" evidence="4">
    <location>
        <position position="375"/>
    </location>
    <ligand>
        <name>substrate</name>
    </ligand>
</feature>
<dbReference type="Gene3D" id="3.90.1150.10">
    <property type="entry name" value="Aspartate Aminotransferase, domain 1"/>
    <property type="match status" value="1"/>
</dbReference>
<sequence>MSHTKLFLAGPTEVRDEMFQAMSHPMVGHRNKEYQALHESVVKKLRAFIGTQHEIFIFTSSATGVMEAAVRNGVRGHTHASGDPLLAGALAKRASPASADASAGRQEGKILHTVCGAFSERWAGISRACNKVVETVEVPFGKAITPELLAEKLRQRQSASSLRESALDAVTLTHNETSTGVMNPLKDLCDTVKRVQPDAFIFVDAVSSFGGSVITPDEWGIDVLVFGTQKCFALPPGLAFAVVSPRAMERSAAMEDKGYYFDFVEMKKYADKNMTPATPAISLLFGVDAQLDRMLKEGMEGRAKRHADMAMLVRQWAEGKSNIFSFTAEEGFRSPTVSSFTAKEGFDVATFRSAVKEKGYALADGYGQLKGKGFRIGHMGDWHVKDIEELLKVMDDVIL</sequence>
<evidence type="ECO:0000259" key="8">
    <source>
        <dbReference type="Pfam" id="PF00266"/>
    </source>
</evidence>
<dbReference type="GO" id="GO:0008453">
    <property type="term" value="F:alanine-glyoxylate transaminase activity"/>
    <property type="evidence" value="ECO:0007669"/>
    <property type="project" value="TreeGrafter"/>
</dbReference>
<proteinExistence type="inferred from homology"/>
<evidence type="ECO:0000256" key="3">
    <source>
        <dbReference type="ARBA" id="ARBA00022898"/>
    </source>
</evidence>
<feature type="domain" description="Aminotransferase class V" evidence="8">
    <location>
        <begin position="156"/>
        <end position="363"/>
    </location>
</feature>
<dbReference type="GO" id="GO:0004760">
    <property type="term" value="F:L-serine-pyruvate transaminase activity"/>
    <property type="evidence" value="ECO:0007669"/>
    <property type="project" value="TreeGrafter"/>
</dbReference>
<dbReference type="STRING" id="1802397.A3J43_02240"/>
<dbReference type="Gene3D" id="3.40.640.10">
    <property type="entry name" value="Type I PLP-dependent aspartate aminotransferase-like (Major domain)"/>
    <property type="match status" value="2"/>
</dbReference>
<evidence type="ECO:0000313" key="9">
    <source>
        <dbReference type="EMBL" id="OGL78826.1"/>
    </source>
</evidence>
<dbReference type="InterPro" id="IPR015424">
    <property type="entry name" value="PyrdxlP-dep_Trfase"/>
</dbReference>
<dbReference type="InterPro" id="IPR015422">
    <property type="entry name" value="PyrdxlP-dep_Trfase_small"/>
</dbReference>
<feature type="modified residue" description="N6-(pyridoxal phosphate)lysine" evidence="5">
    <location>
        <position position="230"/>
    </location>
</feature>
<dbReference type="PROSITE" id="PS00595">
    <property type="entry name" value="AA_TRANSFER_CLASS_5"/>
    <property type="match status" value="1"/>
</dbReference>
<dbReference type="InterPro" id="IPR024169">
    <property type="entry name" value="SP_NH2Trfase/AEP_transaminase"/>
</dbReference>
<dbReference type="PIRSF" id="PIRSF000524">
    <property type="entry name" value="SPT"/>
    <property type="match status" value="1"/>
</dbReference>
<dbReference type="InterPro" id="IPR015421">
    <property type="entry name" value="PyrdxlP-dep_Trfase_major"/>
</dbReference>
<evidence type="ECO:0000256" key="5">
    <source>
        <dbReference type="PIRSR" id="PIRSR000524-50"/>
    </source>
</evidence>
<evidence type="ECO:0000256" key="6">
    <source>
        <dbReference type="RuleBase" id="RU004075"/>
    </source>
</evidence>
<keyword evidence="3 5" id="KW-0663">Pyridoxal phosphate</keyword>
<dbReference type="AlphaFoldDB" id="A0A1F7UKL0"/>
<dbReference type="EMBL" id="MGEF01000024">
    <property type="protein sequence ID" value="OGL78826.1"/>
    <property type="molecule type" value="Genomic_DNA"/>
</dbReference>
<comment type="cofactor">
    <cofactor evidence="1 5 7">
        <name>pyridoxal 5'-phosphate</name>
        <dbReference type="ChEBI" id="CHEBI:597326"/>
    </cofactor>
</comment>
<accession>A0A1F7UKL0</accession>
<evidence type="ECO:0000256" key="4">
    <source>
        <dbReference type="PIRSR" id="PIRSR000524-1"/>
    </source>
</evidence>
<reference evidence="9 10" key="1">
    <citation type="journal article" date="2016" name="Nat. Commun.">
        <title>Thousands of microbial genomes shed light on interconnected biogeochemical processes in an aquifer system.</title>
        <authorList>
            <person name="Anantharaman K."/>
            <person name="Brown C.T."/>
            <person name="Hug L.A."/>
            <person name="Sharon I."/>
            <person name="Castelle C.J."/>
            <person name="Probst A.J."/>
            <person name="Thomas B.C."/>
            <person name="Singh A."/>
            <person name="Wilkins M.J."/>
            <person name="Karaoz U."/>
            <person name="Brodie E.L."/>
            <person name="Williams K.H."/>
            <person name="Hubbard S.S."/>
            <person name="Banfield J.F."/>
        </authorList>
    </citation>
    <scope>NUCLEOTIDE SEQUENCE [LARGE SCALE GENOMIC DNA]</scope>
</reference>
<organism evidence="9 10">
    <name type="scientific">Candidatus Uhrbacteria bacterium RIFCSPHIGHO2_12_FULL_54_23</name>
    <dbReference type="NCBI Taxonomy" id="1802397"/>
    <lineage>
        <taxon>Bacteria</taxon>
        <taxon>Candidatus Uhriibacteriota</taxon>
    </lineage>
</organism>
<evidence type="ECO:0000256" key="7">
    <source>
        <dbReference type="RuleBase" id="RU004504"/>
    </source>
</evidence>
<dbReference type="SUPFAM" id="SSF53383">
    <property type="entry name" value="PLP-dependent transferases"/>
    <property type="match status" value="1"/>
</dbReference>
<name>A0A1F7UKL0_9BACT</name>
<evidence type="ECO:0000313" key="10">
    <source>
        <dbReference type="Proteomes" id="UP000176604"/>
    </source>
</evidence>
<comment type="caution">
    <text evidence="9">The sequence shown here is derived from an EMBL/GenBank/DDBJ whole genome shotgun (WGS) entry which is preliminary data.</text>
</comment>
<dbReference type="Proteomes" id="UP000176604">
    <property type="component" value="Unassembled WGS sequence"/>
</dbReference>
<dbReference type="PANTHER" id="PTHR21152">
    <property type="entry name" value="AMINOTRANSFERASE CLASS V"/>
    <property type="match status" value="1"/>
</dbReference>
<protein>
    <recommendedName>
        <fullName evidence="8">Aminotransferase class V domain-containing protein</fullName>
    </recommendedName>
</protein>
<dbReference type="Pfam" id="PF00266">
    <property type="entry name" value="Aminotran_5"/>
    <property type="match status" value="1"/>
</dbReference>
<dbReference type="GO" id="GO:0019265">
    <property type="term" value="P:glycine biosynthetic process, by transamination of glyoxylate"/>
    <property type="evidence" value="ECO:0007669"/>
    <property type="project" value="TreeGrafter"/>
</dbReference>
<evidence type="ECO:0000256" key="2">
    <source>
        <dbReference type="ARBA" id="ARBA00009236"/>
    </source>
</evidence>
<dbReference type="PANTHER" id="PTHR21152:SF40">
    <property type="entry name" value="ALANINE--GLYOXYLATE AMINOTRANSFERASE"/>
    <property type="match status" value="1"/>
</dbReference>
<evidence type="ECO:0000256" key="1">
    <source>
        <dbReference type="ARBA" id="ARBA00001933"/>
    </source>
</evidence>
<gene>
    <name evidence="9" type="ORF">A3J43_02240</name>
</gene>